<dbReference type="Pfam" id="PF03141">
    <property type="entry name" value="Methyltransf_29"/>
    <property type="match status" value="1"/>
</dbReference>
<protein>
    <recommendedName>
        <fullName evidence="7">Methyltransferase</fullName>
        <ecNumber evidence="7">2.1.1.-</ecNumber>
    </recommendedName>
</protein>
<evidence type="ECO:0000313" key="9">
    <source>
        <dbReference type="EMBL" id="CAK9186193.1"/>
    </source>
</evidence>
<keyword evidence="4 7" id="KW-0812">Transmembrane</keyword>
<keyword evidence="3 7" id="KW-0489">Methyltransferase</keyword>
<reference evidence="9 10" key="1">
    <citation type="submission" date="2024-02" db="EMBL/GenBank/DDBJ databases">
        <authorList>
            <person name="Vignale AGUSTIN F."/>
            <person name="Sosa J E."/>
            <person name="Modenutti C."/>
        </authorList>
    </citation>
    <scope>NUCLEOTIDE SEQUENCE [LARGE SCALE GENOMIC DNA]</scope>
</reference>
<evidence type="ECO:0000256" key="6">
    <source>
        <dbReference type="ARBA" id="ARBA00037847"/>
    </source>
</evidence>
<dbReference type="GO" id="GO:0016020">
    <property type="term" value="C:membrane"/>
    <property type="evidence" value="ECO:0007669"/>
    <property type="project" value="UniProtKB-SubCell"/>
</dbReference>
<dbReference type="GO" id="GO:0032259">
    <property type="term" value="P:methylation"/>
    <property type="evidence" value="ECO:0007669"/>
    <property type="project" value="UniProtKB-KW"/>
</dbReference>
<dbReference type="PANTHER" id="PTHR10108">
    <property type="entry name" value="SAM-DEPENDENT METHYLTRANSFERASE"/>
    <property type="match status" value="1"/>
</dbReference>
<dbReference type="InterPro" id="IPR029063">
    <property type="entry name" value="SAM-dependent_MTases_sf"/>
</dbReference>
<keyword evidence="4 7" id="KW-0735">Signal-anchor</keyword>
<dbReference type="EC" id="2.1.1.-" evidence="7"/>
<evidence type="ECO:0000256" key="7">
    <source>
        <dbReference type="RuleBase" id="RU366043"/>
    </source>
</evidence>
<sequence length="306" mass="33964">MRSSWFNKLSLIFGPRPPLNWLLVCLVSVFVLIGLLCSSSSSTFDSVTSTTRPDIYSNSRRLKEQAASDYLELRSLAVGATGQKEFTLCGKERENYVPCYNISRNLLAGFKDGEEFDRHCEVSRERQHCLVRPPKDYKIPLSWPAGRDVIWSGNVKISKDQFLSSGSMTKRLMLLEENQIAFHSDDGMIVDGVKDYSRQIAEMIGLGSDSEFLQVGVRSVLDIGCGFGSFGAHMISLKLMAVCIAAYELTGSQVQLALERGLPAVIGNFISRQLPFPSLSYDLVHCAKCGILWDSKGIVRFVVLGL</sequence>
<dbReference type="EMBL" id="CAUOFW020001884">
    <property type="protein sequence ID" value="CAK9149512.1"/>
    <property type="molecule type" value="Genomic_DNA"/>
</dbReference>
<dbReference type="SUPFAM" id="SSF53335">
    <property type="entry name" value="S-adenosyl-L-methionine-dependent methyltransferases"/>
    <property type="match status" value="1"/>
</dbReference>
<organism evidence="9 10">
    <name type="scientific">Ilex paraguariensis</name>
    <name type="common">yerba mate</name>
    <dbReference type="NCBI Taxonomy" id="185542"/>
    <lineage>
        <taxon>Eukaryota</taxon>
        <taxon>Viridiplantae</taxon>
        <taxon>Streptophyta</taxon>
        <taxon>Embryophyta</taxon>
        <taxon>Tracheophyta</taxon>
        <taxon>Spermatophyta</taxon>
        <taxon>Magnoliopsida</taxon>
        <taxon>eudicotyledons</taxon>
        <taxon>Gunneridae</taxon>
        <taxon>Pentapetalae</taxon>
        <taxon>asterids</taxon>
        <taxon>campanulids</taxon>
        <taxon>Aquifoliales</taxon>
        <taxon>Aquifoliaceae</taxon>
        <taxon>Ilex</taxon>
    </lineage>
</organism>
<evidence type="ECO:0000256" key="3">
    <source>
        <dbReference type="ARBA" id="ARBA00022603"/>
    </source>
</evidence>
<keyword evidence="5 7" id="KW-0325">Glycoprotein</keyword>
<evidence type="ECO:0000256" key="2">
    <source>
        <dbReference type="ARBA" id="ARBA00008361"/>
    </source>
</evidence>
<dbReference type="GO" id="GO:0012505">
    <property type="term" value="C:endomembrane system"/>
    <property type="evidence" value="ECO:0007669"/>
    <property type="project" value="UniProtKB-SubCell"/>
</dbReference>
<evidence type="ECO:0000256" key="5">
    <source>
        <dbReference type="ARBA" id="ARBA00023180"/>
    </source>
</evidence>
<evidence type="ECO:0000256" key="1">
    <source>
        <dbReference type="ARBA" id="ARBA00004606"/>
    </source>
</evidence>
<dbReference type="Proteomes" id="UP001642360">
    <property type="component" value="Unassembled WGS sequence"/>
</dbReference>
<dbReference type="EMBL" id="CAUOFW020009502">
    <property type="protein sequence ID" value="CAK9186193.1"/>
    <property type="molecule type" value="Genomic_DNA"/>
</dbReference>
<keyword evidence="10" id="KW-1185">Reference proteome</keyword>
<accession>A0ABC8UYM7</accession>
<evidence type="ECO:0000256" key="4">
    <source>
        <dbReference type="ARBA" id="ARBA00022968"/>
    </source>
</evidence>
<evidence type="ECO:0000313" key="10">
    <source>
        <dbReference type="Proteomes" id="UP001642360"/>
    </source>
</evidence>
<comment type="subcellular location">
    <subcellularLocation>
        <location evidence="6">Endomembrane system</location>
        <topology evidence="6">Single-pass membrane protein</topology>
    </subcellularLocation>
    <subcellularLocation>
        <location evidence="1 7">Membrane</location>
        <topology evidence="1 7">Single-pass type II membrane protein</topology>
    </subcellularLocation>
</comment>
<dbReference type="Gene3D" id="3.40.50.150">
    <property type="entry name" value="Vaccinia Virus protein VP39"/>
    <property type="match status" value="1"/>
</dbReference>
<comment type="similarity">
    <text evidence="2 7">Belongs to the methyltransferase superfamily.</text>
</comment>
<dbReference type="PANTHER" id="PTHR10108:SF1083">
    <property type="entry name" value="METHYLTRANSFERASE PMT4-RELATED"/>
    <property type="match status" value="1"/>
</dbReference>
<keyword evidence="7" id="KW-0808">Transferase</keyword>
<dbReference type="AlphaFoldDB" id="A0ABC8UYM7"/>
<name>A0ABC8UYM7_9AQUA</name>
<proteinExistence type="inferred from homology"/>
<comment type="caution">
    <text evidence="9">The sequence shown here is derived from an EMBL/GenBank/DDBJ whole genome shotgun (WGS) entry which is preliminary data.</text>
</comment>
<dbReference type="GO" id="GO:0008168">
    <property type="term" value="F:methyltransferase activity"/>
    <property type="evidence" value="ECO:0007669"/>
    <property type="project" value="UniProtKB-UniRule"/>
</dbReference>
<gene>
    <name evidence="8" type="ORF">ILEXP_LOCUS17557</name>
    <name evidence="9" type="ORF">ILEXP_LOCUS56671</name>
</gene>
<evidence type="ECO:0000313" key="8">
    <source>
        <dbReference type="EMBL" id="CAK9149512.1"/>
    </source>
</evidence>
<dbReference type="InterPro" id="IPR004159">
    <property type="entry name" value="Put_SAM_MeTrfase"/>
</dbReference>